<comment type="caution">
    <text evidence="3">The sequence shown here is derived from an EMBL/GenBank/DDBJ whole genome shotgun (WGS) entry which is preliminary data.</text>
</comment>
<evidence type="ECO:0000313" key="4">
    <source>
        <dbReference type="Proteomes" id="UP001178507"/>
    </source>
</evidence>
<reference evidence="3" key="1">
    <citation type="submission" date="2023-08" db="EMBL/GenBank/DDBJ databases">
        <authorList>
            <person name="Chen Y."/>
            <person name="Shah S."/>
            <person name="Dougan E. K."/>
            <person name="Thang M."/>
            <person name="Chan C."/>
        </authorList>
    </citation>
    <scope>NUCLEOTIDE SEQUENCE</scope>
</reference>
<dbReference type="AlphaFoldDB" id="A0AA36N2X2"/>
<feature type="region of interest" description="Disordered" evidence="2">
    <location>
        <begin position="158"/>
        <end position="187"/>
    </location>
</feature>
<organism evidence="3 4">
    <name type="scientific">Effrenium voratum</name>
    <dbReference type="NCBI Taxonomy" id="2562239"/>
    <lineage>
        <taxon>Eukaryota</taxon>
        <taxon>Sar</taxon>
        <taxon>Alveolata</taxon>
        <taxon>Dinophyceae</taxon>
        <taxon>Suessiales</taxon>
        <taxon>Symbiodiniaceae</taxon>
        <taxon>Effrenium</taxon>
    </lineage>
</organism>
<feature type="coiled-coil region" evidence="1">
    <location>
        <begin position="45"/>
        <end position="93"/>
    </location>
</feature>
<feature type="compositionally biased region" description="Basic residues" evidence="2">
    <location>
        <begin position="168"/>
        <end position="178"/>
    </location>
</feature>
<evidence type="ECO:0000313" key="3">
    <source>
        <dbReference type="EMBL" id="CAJ1396590.1"/>
    </source>
</evidence>
<dbReference type="Proteomes" id="UP001178507">
    <property type="component" value="Unassembled WGS sequence"/>
</dbReference>
<accession>A0AA36N2X2</accession>
<feature type="region of interest" description="Disordered" evidence="2">
    <location>
        <begin position="1"/>
        <end position="44"/>
    </location>
</feature>
<evidence type="ECO:0000256" key="2">
    <source>
        <dbReference type="SAM" id="MobiDB-lite"/>
    </source>
</evidence>
<name>A0AA36N2X2_9DINO</name>
<dbReference type="EMBL" id="CAUJNA010003237">
    <property type="protein sequence ID" value="CAJ1396590.1"/>
    <property type="molecule type" value="Genomic_DNA"/>
</dbReference>
<keyword evidence="4" id="KW-1185">Reference proteome</keyword>
<proteinExistence type="predicted"/>
<keyword evidence="1" id="KW-0175">Coiled coil</keyword>
<evidence type="ECO:0000256" key="1">
    <source>
        <dbReference type="SAM" id="Coils"/>
    </source>
</evidence>
<protein>
    <submittedName>
        <fullName evidence="3">Uncharacterized protein</fullName>
    </submittedName>
</protein>
<feature type="compositionally biased region" description="Basic and acidic residues" evidence="2">
    <location>
        <begin position="158"/>
        <end position="167"/>
    </location>
</feature>
<gene>
    <name evidence="3" type="ORF">EVOR1521_LOCUS20789</name>
</gene>
<sequence>MDTLEEASSELSSPYQKVASLPCSSTSIGSVPTPRTERSGSTWGRRNLEAELRQLRMQLSEERKASQQLRAELQTARLELGQVKNEIDVQRDRDALLAEERVRITNRFAFVIHSQHAKLAIRYWDFQVTLPILSAGQVQEKQEKKALAAELAQIEKMRNEREKERQQRLKQAKGKSKAKRDEDGLPAAKAARIIRDLD</sequence>